<dbReference type="AlphaFoldDB" id="A0A518BHZ4"/>
<protein>
    <recommendedName>
        <fullName evidence="3">Lipoprotein</fullName>
    </recommendedName>
</protein>
<dbReference type="KEGG" id="pbap:Pla133_16620"/>
<keyword evidence="2" id="KW-1185">Reference proteome</keyword>
<evidence type="ECO:0000313" key="1">
    <source>
        <dbReference type="EMBL" id="QDU66586.1"/>
    </source>
</evidence>
<proteinExistence type="predicted"/>
<accession>A0A518BHZ4</accession>
<dbReference type="PROSITE" id="PS51257">
    <property type="entry name" value="PROKAR_LIPOPROTEIN"/>
    <property type="match status" value="1"/>
</dbReference>
<organism evidence="1 2">
    <name type="scientific">Engelhardtia mirabilis</name>
    <dbReference type="NCBI Taxonomy" id="2528011"/>
    <lineage>
        <taxon>Bacteria</taxon>
        <taxon>Pseudomonadati</taxon>
        <taxon>Planctomycetota</taxon>
        <taxon>Planctomycetia</taxon>
        <taxon>Planctomycetia incertae sedis</taxon>
        <taxon>Engelhardtia</taxon>
    </lineage>
</organism>
<gene>
    <name evidence="1" type="ORF">Pla133_16620</name>
</gene>
<sequence>MSKLARVGIGAAALALLGLLTVTSCSSPLPRRDPTGELFPAAVGKSLEGEEVALPNDLLGEPALLLVGYVQDAQFDIDRWLLGLIQAQVAVRTVEVPTVRGLVPGLLSGTIDEGMRGGIPERFWGDVVTVYGDAAEIARFTGTEGPRNARVLLLDAQGRVTWFHDQGYAAPLIPELVDAVGRAGR</sequence>
<dbReference type="Proteomes" id="UP000316921">
    <property type="component" value="Chromosome"/>
</dbReference>
<evidence type="ECO:0008006" key="3">
    <source>
        <dbReference type="Google" id="ProtNLM"/>
    </source>
</evidence>
<dbReference type="EMBL" id="CP036287">
    <property type="protein sequence ID" value="QDU66586.1"/>
    <property type="molecule type" value="Genomic_DNA"/>
</dbReference>
<reference evidence="1 2" key="1">
    <citation type="submission" date="2019-02" db="EMBL/GenBank/DDBJ databases">
        <title>Deep-cultivation of Planctomycetes and their phenomic and genomic characterization uncovers novel biology.</title>
        <authorList>
            <person name="Wiegand S."/>
            <person name="Jogler M."/>
            <person name="Boedeker C."/>
            <person name="Pinto D."/>
            <person name="Vollmers J."/>
            <person name="Rivas-Marin E."/>
            <person name="Kohn T."/>
            <person name="Peeters S.H."/>
            <person name="Heuer A."/>
            <person name="Rast P."/>
            <person name="Oberbeckmann S."/>
            <person name="Bunk B."/>
            <person name="Jeske O."/>
            <person name="Meyerdierks A."/>
            <person name="Storesund J.E."/>
            <person name="Kallscheuer N."/>
            <person name="Luecker S."/>
            <person name="Lage O.M."/>
            <person name="Pohl T."/>
            <person name="Merkel B.J."/>
            <person name="Hornburger P."/>
            <person name="Mueller R.-W."/>
            <person name="Bruemmer F."/>
            <person name="Labrenz M."/>
            <person name="Spormann A.M."/>
            <person name="Op den Camp H."/>
            <person name="Overmann J."/>
            <person name="Amann R."/>
            <person name="Jetten M.S.M."/>
            <person name="Mascher T."/>
            <person name="Medema M.H."/>
            <person name="Devos D.P."/>
            <person name="Kaster A.-K."/>
            <person name="Ovreas L."/>
            <person name="Rohde M."/>
            <person name="Galperin M.Y."/>
            <person name="Jogler C."/>
        </authorList>
    </citation>
    <scope>NUCLEOTIDE SEQUENCE [LARGE SCALE GENOMIC DNA]</scope>
    <source>
        <strain evidence="1 2">Pla133</strain>
    </source>
</reference>
<name>A0A518BHZ4_9BACT</name>
<dbReference type="RefSeq" id="WP_419192239.1">
    <property type="nucleotide sequence ID" value="NZ_CP036287.1"/>
</dbReference>
<evidence type="ECO:0000313" key="2">
    <source>
        <dbReference type="Proteomes" id="UP000316921"/>
    </source>
</evidence>